<reference evidence="2" key="1">
    <citation type="submission" date="2013-10" db="EMBL/GenBank/DDBJ databases">
        <title>Genome sequencing of Onchocerca volvulus.</title>
        <authorList>
            <person name="Cotton J."/>
            <person name="Tsai J."/>
            <person name="Stanley E."/>
            <person name="Tracey A."/>
            <person name="Holroyd N."/>
            <person name="Lustigman S."/>
            <person name="Berriman M."/>
        </authorList>
    </citation>
    <scope>NUCLEOTIDE SEQUENCE</scope>
</reference>
<dbReference type="EnsemblMetazoa" id="OVOC7592.1">
    <property type="protein sequence ID" value="OVOC7592.1"/>
    <property type="gene ID" value="WBGene00244401"/>
</dbReference>
<evidence type="ECO:0000313" key="1">
    <source>
        <dbReference type="EnsemblMetazoa" id="OVOC7592.1"/>
    </source>
</evidence>
<dbReference type="EMBL" id="CMVM020000222">
    <property type="status" value="NOT_ANNOTATED_CDS"/>
    <property type="molecule type" value="Genomic_DNA"/>
</dbReference>
<organism evidence="1 2">
    <name type="scientific">Onchocerca volvulus</name>
    <dbReference type="NCBI Taxonomy" id="6282"/>
    <lineage>
        <taxon>Eukaryota</taxon>
        <taxon>Metazoa</taxon>
        <taxon>Ecdysozoa</taxon>
        <taxon>Nematoda</taxon>
        <taxon>Chromadorea</taxon>
        <taxon>Rhabditida</taxon>
        <taxon>Spirurina</taxon>
        <taxon>Spiruromorpha</taxon>
        <taxon>Filarioidea</taxon>
        <taxon>Onchocercidae</taxon>
        <taxon>Onchocerca</taxon>
    </lineage>
</organism>
<name>A0A8R1TYF1_ONCVO</name>
<reference evidence="1" key="2">
    <citation type="submission" date="2022-06" db="UniProtKB">
        <authorList>
            <consortium name="EnsemblMetazoa"/>
        </authorList>
    </citation>
    <scope>IDENTIFICATION</scope>
</reference>
<evidence type="ECO:0000313" key="2">
    <source>
        <dbReference type="Proteomes" id="UP000024404"/>
    </source>
</evidence>
<accession>A0A8R1TYF1</accession>
<sequence>MLAFCKIIHNHQYHSIKSYRFGFLLPLEDVLVLNADRICGQKNENDKIDKSVLIKITTGEEYINSAIDCSLLAATLFYVIVHKVLIRFNEVIRYSMTLTERTDENSSFCDQYCHQRLFGNEMAWMIGFTVIYAFVCHLKVTNNIHFISHQLTTPFMIDAKQNHYDPQDHCMRDLQIYFRNPKELLEQYVKNLSAVLDFQNNHRQHLQKAKQEQVGSSHEFLVNFQKSM</sequence>
<keyword evidence="2" id="KW-1185">Reference proteome</keyword>
<proteinExistence type="predicted"/>
<dbReference type="AlphaFoldDB" id="A0A8R1TYF1"/>
<protein>
    <submittedName>
        <fullName evidence="1">Uncharacterized protein</fullName>
    </submittedName>
</protein>
<dbReference type="Proteomes" id="UP000024404">
    <property type="component" value="Unassembled WGS sequence"/>
</dbReference>